<dbReference type="NCBIfam" id="TIGR00977">
    <property type="entry name" value="citramal_synth"/>
    <property type="match status" value="1"/>
</dbReference>
<dbReference type="InterPro" id="IPR013785">
    <property type="entry name" value="Aldolase_TIM"/>
</dbReference>
<evidence type="ECO:0000256" key="3">
    <source>
        <dbReference type="ARBA" id="ARBA00022605"/>
    </source>
</evidence>
<protein>
    <recommendedName>
        <fullName evidence="8">Citramalate synthase</fullName>
        <ecNumber evidence="8">2.3.3.21</ecNumber>
    </recommendedName>
</protein>
<dbReference type="SMART" id="SM00917">
    <property type="entry name" value="LeuA_dimer"/>
    <property type="match status" value="1"/>
</dbReference>
<evidence type="ECO:0000313" key="12">
    <source>
        <dbReference type="Proteomes" id="UP000503447"/>
    </source>
</evidence>
<evidence type="ECO:0000256" key="5">
    <source>
        <dbReference type="ARBA" id="ARBA00022679"/>
    </source>
</evidence>
<dbReference type="PROSITE" id="PS50991">
    <property type="entry name" value="PYR_CT"/>
    <property type="match status" value="1"/>
</dbReference>
<gene>
    <name evidence="11" type="ORF">FTUN_8453</name>
</gene>
<accession>A0A6M5Z525</accession>
<dbReference type="PANTHER" id="PTHR43538:SF1">
    <property type="entry name" value="(R)-CITRAMALATE SYNTHASE"/>
    <property type="match status" value="1"/>
</dbReference>
<dbReference type="Pfam" id="PF08502">
    <property type="entry name" value="LeuA_dimer"/>
    <property type="match status" value="1"/>
</dbReference>
<dbReference type="InterPro" id="IPR013709">
    <property type="entry name" value="2-isopropylmalate_synth_dimer"/>
</dbReference>
<keyword evidence="4" id="KW-0412">Isoleucine biosynthesis</keyword>
<dbReference type="Gene3D" id="3.20.20.70">
    <property type="entry name" value="Aldolase class I"/>
    <property type="match status" value="1"/>
</dbReference>
<dbReference type="Gene3D" id="1.10.238.260">
    <property type="match status" value="1"/>
</dbReference>
<feature type="domain" description="Pyruvate carboxyltransferase" evidence="10">
    <location>
        <begin position="4"/>
        <end position="269"/>
    </location>
</feature>
<evidence type="ECO:0000256" key="9">
    <source>
        <dbReference type="RuleBase" id="RU003523"/>
    </source>
</evidence>
<comment type="similarity">
    <text evidence="2 9">Belongs to the alpha-IPM synthase/homocitrate synthase family.</text>
</comment>
<dbReference type="InterPro" id="IPR036230">
    <property type="entry name" value="LeuA_allosteric_dom_sf"/>
</dbReference>
<dbReference type="UniPathway" id="UPA00047">
    <property type="reaction ID" value="UER00066"/>
</dbReference>
<evidence type="ECO:0000256" key="8">
    <source>
        <dbReference type="NCBIfam" id="TIGR00977"/>
    </source>
</evidence>
<evidence type="ECO:0000256" key="4">
    <source>
        <dbReference type="ARBA" id="ARBA00022624"/>
    </source>
</evidence>
<proteinExistence type="inferred from homology"/>
<dbReference type="PROSITE" id="PS00815">
    <property type="entry name" value="AIPM_HOMOCIT_SYNTH_1"/>
    <property type="match status" value="1"/>
</dbReference>
<reference evidence="12" key="1">
    <citation type="submission" date="2020-05" db="EMBL/GenBank/DDBJ databases">
        <title>Frigoriglobus tundricola gen. nov., sp. nov., a psychrotolerant cellulolytic planctomycete of the family Gemmataceae with two divergent copies of 16S rRNA gene.</title>
        <authorList>
            <person name="Kulichevskaya I.S."/>
            <person name="Ivanova A.A."/>
            <person name="Naumoff D.G."/>
            <person name="Beletsky A.V."/>
            <person name="Rijpstra W.I.C."/>
            <person name="Sinninghe Damste J.S."/>
            <person name="Mardanov A.V."/>
            <person name="Ravin N.V."/>
            <person name="Dedysh S.N."/>
        </authorList>
    </citation>
    <scope>NUCLEOTIDE SEQUENCE [LARGE SCALE GENOMIC DNA]</scope>
    <source>
        <strain evidence="12">PL17</strain>
    </source>
</reference>
<dbReference type="GO" id="GO:0003852">
    <property type="term" value="F:2-isopropylmalate synthase activity"/>
    <property type="evidence" value="ECO:0007669"/>
    <property type="project" value="InterPro"/>
</dbReference>
<evidence type="ECO:0000313" key="11">
    <source>
        <dbReference type="EMBL" id="QJX00815.1"/>
    </source>
</evidence>
<dbReference type="EMBL" id="CP053452">
    <property type="protein sequence ID" value="QJX00815.1"/>
    <property type="molecule type" value="Genomic_DNA"/>
</dbReference>
<dbReference type="RefSeq" id="WP_171475487.1">
    <property type="nucleotide sequence ID" value="NZ_CP053452.2"/>
</dbReference>
<dbReference type="GO" id="GO:0009097">
    <property type="term" value="P:isoleucine biosynthetic process"/>
    <property type="evidence" value="ECO:0007669"/>
    <property type="project" value="UniProtKB-UniRule"/>
</dbReference>
<dbReference type="SUPFAM" id="SSF110921">
    <property type="entry name" value="2-isopropylmalate synthase LeuA, allosteric (dimerisation) domain"/>
    <property type="match status" value="1"/>
</dbReference>
<name>A0A6M5Z525_9BACT</name>
<evidence type="ECO:0000256" key="1">
    <source>
        <dbReference type="ARBA" id="ARBA00004743"/>
    </source>
</evidence>
<dbReference type="Pfam" id="PF00682">
    <property type="entry name" value="HMGL-like"/>
    <property type="match status" value="1"/>
</dbReference>
<dbReference type="InterPro" id="IPR054691">
    <property type="entry name" value="LeuA/HCS_post-cat"/>
</dbReference>
<dbReference type="AlphaFoldDB" id="A0A6M5Z525"/>
<keyword evidence="12" id="KW-1185">Reference proteome</keyword>
<dbReference type="EC" id="2.3.3.21" evidence="8"/>
<comment type="catalytic activity">
    <reaction evidence="7">
        <text>pyruvate + acetyl-CoA + H2O = (3R)-citramalate + CoA + H(+)</text>
        <dbReference type="Rhea" id="RHEA:19045"/>
        <dbReference type="ChEBI" id="CHEBI:15361"/>
        <dbReference type="ChEBI" id="CHEBI:15377"/>
        <dbReference type="ChEBI" id="CHEBI:15378"/>
        <dbReference type="ChEBI" id="CHEBI:30934"/>
        <dbReference type="ChEBI" id="CHEBI:57287"/>
        <dbReference type="ChEBI" id="CHEBI:57288"/>
        <dbReference type="EC" id="2.3.3.21"/>
    </reaction>
</comment>
<dbReference type="Gene3D" id="3.30.160.270">
    <property type="match status" value="1"/>
</dbReference>
<dbReference type="SUPFAM" id="SSF51569">
    <property type="entry name" value="Aldolase"/>
    <property type="match status" value="1"/>
</dbReference>
<comment type="pathway">
    <text evidence="1">Amino-acid biosynthesis; L-isoleucine biosynthesis; 2-oxobutanoate from pyruvate: step 1/3.</text>
</comment>
<keyword evidence="6" id="KW-0100">Branched-chain amino acid biosynthesis</keyword>
<organism evidence="11 12">
    <name type="scientific">Frigoriglobus tundricola</name>
    <dbReference type="NCBI Taxonomy" id="2774151"/>
    <lineage>
        <taxon>Bacteria</taxon>
        <taxon>Pseudomonadati</taxon>
        <taxon>Planctomycetota</taxon>
        <taxon>Planctomycetia</taxon>
        <taxon>Gemmatales</taxon>
        <taxon>Gemmataceae</taxon>
        <taxon>Frigoriglobus</taxon>
    </lineage>
</organism>
<keyword evidence="11" id="KW-0012">Acyltransferase</keyword>
<evidence type="ECO:0000256" key="2">
    <source>
        <dbReference type="ARBA" id="ARBA00006154"/>
    </source>
</evidence>
<dbReference type="InterPro" id="IPR005675">
    <property type="entry name" value="Citramal_synthase"/>
</dbReference>
<evidence type="ECO:0000256" key="6">
    <source>
        <dbReference type="ARBA" id="ARBA00023304"/>
    </source>
</evidence>
<dbReference type="GO" id="GO:0043714">
    <property type="term" value="F:(R)-citramalate synthase activity"/>
    <property type="evidence" value="ECO:0007669"/>
    <property type="project" value="UniProtKB-UniRule"/>
</dbReference>
<dbReference type="InterPro" id="IPR002034">
    <property type="entry name" value="AIPM/Hcit_synth_CS"/>
</dbReference>
<evidence type="ECO:0000256" key="7">
    <source>
        <dbReference type="ARBA" id="ARBA00048263"/>
    </source>
</evidence>
<dbReference type="Proteomes" id="UP000503447">
    <property type="component" value="Chromosome"/>
</dbReference>
<sequence length="534" mass="58944">MSRVSIYDTTLRDGSQGEGVNFSLQDKLLLTRRLDEIGVDYIEGGYPLSNPKDFEYFQAVRDLPLTHAKVCAFGMTRRKNAPAETDTCLKALLDAQTPVVTIVGKTWDFHVTDVLGTTLDENERMIADSVAYCKSQGREVFYDAEHFFDGYRANPEYALRTLKAAATAGAAVVVLCDTNGGTMPERVAEVVQTVKRELACEIGIHCHNDCELAVANSLSAVRAGAAQVQGTMNGIGERCGNVDLVSVIANLALKYGFDVLKPNSLTRLTETSRYVYEVANLNFRNGQPFVGVSAFAHKGGMHTHAVAKNPTTYEHVRPEAVGNERRILVSELSGRSTILTKTAKYELNHDKALMTKILSAVQDLENQGYEFEAAEASFDLLVRKVAKLHKPWEVDKKLKLYKPWFERITYRVNIEAREAGTPITEATVRLKVGDQIEHTASEGDGPVNALDGALRKALVRFFPSLTEMQLVDYKVRVVNPRAGTAARVRVVIESRDGTDVWGTVGVSENVIEASWLALVDSIEYKLFKDQEASG</sequence>
<dbReference type="GO" id="GO:0009098">
    <property type="term" value="P:L-leucine biosynthetic process"/>
    <property type="evidence" value="ECO:0007669"/>
    <property type="project" value="InterPro"/>
</dbReference>
<dbReference type="InterPro" id="IPR000891">
    <property type="entry name" value="PYR_CT"/>
</dbReference>
<keyword evidence="5 9" id="KW-0808">Transferase</keyword>
<dbReference type="CDD" id="cd07941">
    <property type="entry name" value="DRE_TIM_LeuA3"/>
    <property type="match status" value="1"/>
</dbReference>
<dbReference type="Pfam" id="PF22617">
    <property type="entry name" value="HCS_D2"/>
    <property type="match status" value="1"/>
</dbReference>
<evidence type="ECO:0000259" key="10">
    <source>
        <dbReference type="PROSITE" id="PS50991"/>
    </source>
</evidence>
<keyword evidence="3" id="KW-0028">Amino-acid biosynthesis</keyword>
<dbReference type="PANTHER" id="PTHR43538">
    <property type="entry name" value="ALPHA-IPM SYNTHASE/HOMOCITRATE SYNTHASE"/>
    <property type="match status" value="1"/>
</dbReference>
<dbReference type="KEGG" id="ftj:FTUN_8453"/>